<dbReference type="SMART" id="SM00487">
    <property type="entry name" value="DEXDc"/>
    <property type="match status" value="1"/>
</dbReference>
<dbReference type="Pfam" id="PF17191">
    <property type="entry name" value="RecG_wedge"/>
    <property type="match status" value="1"/>
</dbReference>
<dbReference type="GO" id="GO:0006281">
    <property type="term" value="P:DNA repair"/>
    <property type="evidence" value="ECO:0007669"/>
    <property type="project" value="UniProtKB-KW"/>
</dbReference>
<gene>
    <name evidence="11" type="primary">recG</name>
    <name evidence="11" type="ORF">F7O44_20215</name>
</gene>
<dbReference type="InterPro" id="IPR045562">
    <property type="entry name" value="RecG_dom3_C"/>
</dbReference>
<keyword evidence="1" id="KW-0547">Nucleotide-binding</keyword>
<dbReference type="Pfam" id="PF00271">
    <property type="entry name" value="Helicase_C"/>
    <property type="match status" value="1"/>
</dbReference>
<keyword evidence="2" id="KW-0227">DNA damage</keyword>
<dbReference type="PROSITE" id="PS51192">
    <property type="entry name" value="HELICASE_ATP_BIND_1"/>
    <property type="match status" value="1"/>
</dbReference>
<evidence type="ECO:0000256" key="2">
    <source>
        <dbReference type="ARBA" id="ARBA00022763"/>
    </source>
</evidence>
<reference evidence="11 12" key="1">
    <citation type="submission" date="2019-11" db="EMBL/GenBank/DDBJ databases">
        <authorList>
            <person name="Li X.-J."/>
            <person name="Feng X.-M."/>
        </authorList>
    </citation>
    <scope>NUCLEOTIDE SEQUENCE [LARGE SCALE GENOMIC DNA]</scope>
    <source>
        <strain evidence="11 12">XMNu-373</strain>
    </source>
</reference>
<evidence type="ECO:0000313" key="11">
    <source>
        <dbReference type="EMBL" id="NDL59400.1"/>
    </source>
</evidence>
<dbReference type="NCBIfam" id="NF008167">
    <property type="entry name" value="PRK10917.2-1"/>
    <property type="match status" value="1"/>
</dbReference>
<evidence type="ECO:0000259" key="10">
    <source>
        <dbReference type="PROSITE" id="PS51194"/>
    </source>
</evidence>
<dbReference type="PANTHER" id="PTHR47964">
    <property type="entry name" value="ATP-DEPENDENT DNA HELICASE HOMOLOG RECG, CHLOROPLASTIC"/>
    <property type="match status" value="1"/>
</dbReference>
<dbReference type="PROSITE" id="PS51194">
    <property type="entry name" value="HELICASE_CTER"/>
    <property type="match status" value="1"/>
</dbReference>
<name>A0A7K3M887_9ACTN</name>
<dbReference type="InterPro" id="IPR011545">
    <property type="entry name" value="DEAD/DEAH_box_helicase_dom"/>
</dbReference>
<keyword evidence="12" id="KW-1185">Reference proteome</keyword>
<dbReference type="InterPro" id="IPR033454">
    <property type="entry name" value="RecG_wedge"/>
</dbReference>
<dbReference type="EMBL" id="WLZY01000007">
    <property type="protein sequence ID" value="NDL59400.1"/>
    <property type="molecule type" value="Genomic_DNA"/>
</dbReference>
<dbReference type="InterPro" id="IPR047112">
    <property type="entry name" value="RecG/Mfd"/>
</dbReference>
<evidence type="ECO:0000256" key="5">
    <source>
        <dbReference type="ARBA" id="ARBA00022840"/>
    </source>
</evidence>
<dbReference type="InterPro" id="IPR012340">
    <property type="entry name" value="NA-bd_OB-fold"/>
</dbReference>
<dbReference type="GO" id="GO:0003677">
    <property type="term" value="F:DNA binding"/>
    <property type="evidence" value="ECO:0007669"/>
    <property type="project" value="UniProtKB-KW"/>
</dbReference>
<organism evidence="11 12">
    <name type="scientific">Phytoactinopolyspora mesophila</name>
    <dbReference type="NCBI Taxonomy" id="2650750"/>
    <lineage>
        <taxon>Bacteria</taxon>
        <taxon>Bacillati</taxon>
        <taxon>Actinomycetota</taxon>
        <taxon>Actinomycetes</taxon>
        <taxon>Jiangellales</taxon>
        <taxon>Jiangellaceae</taxon>
        <taxon>Phytoactinopolyspora</taxon>
    </lineage>
</organism>
<dbReference type="GO" id="GO:0016787">
    <property type="term" value="F:hydrolase activity"/>
    <property type="evidence" value="ECO:0007669"/>
    <property type="project" value="UniProtKB-KW"/>
</dbReference>
<evidence type="ECO:0000256" key="6">
    <source>
        <dbReference type="ARBA" id="ARBA00023125"/>
    </source>
</evidence>
<evidence type="ECO:0000259" key="9">
    <source>
        <dbReference type="PROSITE" id="PS51192"/>
    </source>
</evidence>
<dbReference type="Pfam" id="PF00270">
    <property type="entry name" value="DEAD"/>
    <property type="match status" value="1"/>
</dbReference>
<dbReference type="Pfam" id="PF19833">
    <property type="entry name" value="RecG_dom3_C"/>
    <property type="match status" value="1"/>
</dbReference>
<dbReference type="SMART" id="SM00490">
    <property type="entry name" value="HELICc"/>
    <property type="match status" value="1"/>
</dbReference>
<feature type="domain" description="Helicase C-terminal" evidence="10">
    <location>
        <begin position="514"/>
        <end position="678"/>
    </location>
</feature>
<dbReference type="CDD" id="cd17992">
    <property type="entry name" value="DEXHc_RecG"/>
    <property type="match status" value="1"/>
</dbReference>
<proteinExistence type="predicted"/>
<keyword evidence="7" id="KW-0234">DNA repair</keyword>
<dbReference type="GO" id="GO:0003678">
    <property type="term" value="F:DNA helicase activity"/>
    <property type="evidence" value="ECO:0007669"/>
    <property type="project" value="TreeGrafter"/>
</dbReference>
<accession>A0A7K3M887</accession>
<keyword evidence="4 11" id="KW-0347">Helicase</keyword>
<keyword evidence="6" id="KW-0238">DNA-binding</keyword>
<dbReference type="CDD" id="cd04488">
    <property type="entry name" value="RecG_wedge_OBF"/>
    <property type="match status" value="1"/>
</dbReference>
<evidence type="ECO:0000313" key="12">
    <source>
        <dbReference type="Proteomes" id="UP000460435"/>
    </source>
</evidence>
<dbReference type="RefSeq" id="WP_162452091.1">
    <property type="nucleotide sequence ID" value="NZ_WLZY01000007.1"/>
</dbReference>
<keyword evidence="3" id="KW-0378">Hydrolase</keyword>
<dbReference type="InterPro" id="IPR014001">
    <property type="entry name" value="Helicase_ATP-bd"/>
</dbReference>
<dbReference type="GO" id="GO:0005524">
    <property type="term" value="F:ATP binding"/>
    <property type="evidence" value="ECO:0007669"/>
    <property type="project" value="UniProtKB-KW"/>
</dbReference>
<evidence type="ECO:0000256" key="8">
    <source>
        <dbReference type="ARBA" id="ARBA00049819"/>
    </source>
</evidence>
<dbReference type="InterPro" id="IPR001650">
    <property type="entry name" value="Helicase_C-like"/>
</dbReference>
<dbReference type="SUPFAM" id="SSF50249">
    <property type="entry name" value="Nucleic acid-binding proteins"/>
    <property type="match status" value="1"/>
</dbReference>
<comment type="caution">
    <text evidence="11">The sequence shown here is derived from an EMBL/GenBank/DDBJ whole genome shotgun (WGS) entry which is preliminary data.</text>
</comment>
<sequence>MTDLDEDLRATLGDKTAAVLSKELELRTVGDLLRHYPRRYIERGELTELASLREDDHVTVLAMVKTAQVREFRQRGQGQRRPSKRLEVVVTDGTSDVQLVFFNQDWRLKDLRPGRVGMFAGKVGTFRGQRQFAHPDYQMAPEGAGDLREAAQEFADEIIPVYPSTRRMASWRIEQCLRIVVDQLDDVPDPLPAAVREKRGLPGLAEALRAVHRPADMQQVRQARARLRFEEAFVLQAELARRRASTAALPAQPRRATPGGVLEALDAQLPFDLTDGQRQIGEAIAADLAEDHPMHRLLQGEVGAGKTVVALRAMLSVVDAGGQAALLAPTEVLAQQHHRSLMELLGPLAQRGMLGGLDIGTRVALVTGSMGTKARKEALLDIGVGDAGIVVGTHALLEEQVQFFDLGLVVVDEQHRFGVEQRAALAAKSRNGTRPHVLVMTATPIPRTVAMTVFGDLEISTLSEVPAGRAEVTTHVVPMQEKPHFLDRAWQRAREEAAAGHGVYIVCPRIGDEHDDAVMMAVADSDGADLSSGDLDGVEPDRRRPVAVLELAETLRSGPLADVETEILHGRMPPEAKDAAMRRFATGKAPVLLATTVVEVGVDVSNASMMVIMDADRFGVSQLHQLRGRIGRGGIPGVCLLVTDALPETPARERLEAVAGTRNGFELARVDLEQRREGDVLGAAQSGRRSSLKFLKVIRDEDVIRDARDAAVGVISADPELREHPELAAAIDTVLAAQDEDYIDKA</sequence>
<dbReference type="Proteomes" id="UP000460435">
    <property type="component" value="Unassembled WGS sequence"/>
</dbReference>
<dbReference type="PANTHER" id="PTHR47964:SF1">
    <property type="entry name" value="ATP-DEPENDENT DNA HELICASE HOMOLOG RECG, CHLOROPLASTIC"/>
    <property type="match status" value="1"/>
</dbReference>
<evidence type="ECO:0000256" key="3">
    <source>
        <dbReference type="ARBA" id="ARBA00022801"/>
    </source>
</evidence>
<keyword evidence="5" id="KW-0067">ATP-binding</keyword>
<evidence type="ECO:0000256" key="7">
    <source>
        <dbReference type="ARBA" id="ARBA00023204"/>
    </source>
</evidence>
<evidence type="ECO:0000256" key="4">
    <source>
        <dbReference type="ARBA" id="ARBA00022806"/>
    </source>
</evidence>
<protein>
    <recommendedName>
        <fullName evidence="8">Probable DNA 3'-5' helicase RecG</fullName>
    </recommendedName>
</protein>
<evidence type="ECO:0000256" key="1">
    <source>
        <dbReference type="ARBA" id="ARBA00022741"/>
    </source>
</evidence>
<dbReference type="Gene3D" id="2.40.50.140">
    <property type="entry name" value="Nucleic acid-binding proteins"/>
    <property type="match status" value="1"/>
</dbReference>
<dbReference type="Gene3D" id="3.40.50.300">
    <property type="entry name" value="P-loop containing nucleotide triphosphate hydrolases"/>
    <property type="match status" value="2"/>
</dbReference>
<dbReference type="SUPFAM" id="SSF52540">
    <property type="entry name" value="P-loop containing nucleoside triphosphate hydrolases"/>
    <property type="match status" value="2"/>
</dbReference>
<dbReference type="AlphaFoldDB" id="A0A7K3M887"/>
<feature type="domain" description="Helicase ATP-binding" evidence="9">
    <location>
        <begin position="287"/>
        <end position="462"/>
    </location>
</feature>
<dbReference type="InterPro" id="IPR027417">
    <property type="entry name" value="P-loop_NTPase"/>
</dbReference>